<dbReference type="EMBL" id="MTKT01001935">
    <property type="protein sequence ID" value="OWM83058.1"/>
    <property type="molecule type" value="Genomic_DNA"/>
</dbReference>
<proteinExistence type="predicted"/>
<organism evidence="2 3">
    <name type="scientific">Punica granatum</name>
    <name type="common">Pomegranate</name>
    <dbReference type="NCBI Taxonomy" id="22663"/>
    <lineage>
        <taxon>Eukaryota</taxon>
        <taxon>Viridiplantae</taxon>
        <taxon>Streptophyta</taxon>
        <taxon>Embryophyta</taxon>
        <taxon>Tracheophyta</taxon>
        <taxon>Spermatophyta</taxon>
        <taxon>Magnoliopsida</taxon>
        <taxon>eudicotyledons</taxon>
        <taxon>Gunneridae</taxon>
        <taxon>Pentapetalae</taxon>
        <taxon>rosids</taxon>
        <taxon>malvids</taxon>
        <taxon>Myrtales</taxon>
        <taxon>Lythraceae</taxon>
        <taxon>Punica</taxon>
    </lineage>
</organism>
<feature type="region of interest" description="Disordered" evidence="1">
    <location>
        <begin position="62"/>
        <end position="84"/>
    </location>
</feature>
<reference evidence="3" key="1">
    <citation type="journal article" date="2017" name="Plant J.">
        <title>The pomegranate (Punica granatum L.) genome and the genomics of punicalagin biosynthesis.</title>
        <authorList>
            <person name="Qin G."/>
            <person name="Xu C."/>
            <person name="Ming R."/>
            <person name="Tang H."/>
            <person name="Guyot R."/>
            <person name="Kramer E.M."/>
            <person name="Hu Y."/>
            <person name="Yi X."/>
            <person name="Qi Y."/>
            <person name="Xu X."/>
            <person name="Gao Z."/>
            <person name="Pan H."/>
            <person name="Jian J."/>
            <person name="Tian Y."/>
            <person name="Yue Z."/>
            <person name="Xu Y."/>
        </authorList>
    </citation>
    <scope>NUCLEOTIDE SEQUENCE [LARGE SCALE GENOMIC DNA]</scope>
    <source>
        <strain evidence="3">cv. Dabenzi</strain>
    </source>
</reference>
<comment type="caution">
    <text evidence="2">The sequence shown here is derived from an EMBL/GenBank/DDBJ whole genome shotgun (WGS) entry which is preliminary data.</text>
</comment>
<evidence type="ECO:0000313" key="3">
    <source>
        <dbReference type="Proteomes" id="UP000197138"/>
    </source>
</evidence>
<name>A0A218XE23_PUNGR</name>
<gene>
    <name evidence="2" type="ORF">CDL15_Pgr011740</name>
</gene>
<dbReference type="AlphaFoldDB" id="A0A218XE23"/>
<sequence>MFAGTFSFAQEMEGSITDEIYRGPATFSSAAAGASTSDANLEEEQGPWQHFSFADDLANMQVTPPGGIAFRPPPMRPSMMPHPRAPITKETIQCVSAGTAQRTYSDAFWIMKTVNIGM</sequence>
<evidence type="ECO:0000313" key="2">
    <source>
        <dbReference type="EMBL" id="OWM83058.1"/>
    </source>
</evidence>
<dbReference type="Proteomes" id="UP000197138">
    <property type="component" value="Unassembled WGS sequence"/>
</dbReference>
<evidence type="ECO:0000256" key="1">
    <source>
        <dbReference type="SAM" id="MobiDB-lite"/>
    </source>
</evidence>
<protein>
    <submittedName>
        <fullName evidence="2">Uncharacterized protein</fullName>
    </submittedName>
</protein>
<accession>A0A218XE23</accession>